<proteinExistence type="predicted"/>
<gene>
    <name evidence="1" type="ORF">HPB50_002912</name>
</gene>
<dbReference type="EMBL" id="CM023481">
    <property type="protein sequence ID" value="KAH6944400.1"/>
    <property type="molecule type" value="Genomic_DNA"/>
</dbReference>
<reference evidence="1" key="1">
    <citation type="submission" date="2020-05" db="EMBL/GenBank/DDBJ databases">
        <title>Large-scale comparative analyses of tick genomes elucidate their genetic diversity and vector capacities.</title>
        <authorList>
            <person name="Jia N."/>
            <person name="Wang J."/>
            <person name="Shi W."/>
            <person name="Du L."/>
            <person name="Sun Y."/>
            <person name="Zhan W."/>
            <person name="Jiang J."/>
            <person name="Wang Q."/>
            <person name="Zhang B."/>
            <person name="Ji P."/>
            <person name="Sakyi L.B."/>
            <person name="Cui X."/>
            <person name="Yuan T."/>
            <person name="Jiang B."/>
            <person name="Yang W."/>
            <person name="Lam T.T.-Y."/>
            <person name="Chang Q."/>
            <person name="Ding S."/>
            <person name="Wang X."/>
            <person name="Zhu J."/>
            <person name="Ruan X."/>
            <person name="Zhao L."/>
            <person name="Wei J."/>
            <person name="Que T."/>
            <person name="Du C."/>
            <person name="Cheng J."/>
            <person name="Dai P."/>
            <person name="Han X."/>
            <person name="Huang E."/>
            <person name="Gao Y."/>
            <person name="Liu J."/>
            <person name="Shao H."/>
            <person name="Ye R."/>
            <person name="Li L."/>
            <person name="Wei W."/>
            <person name="Wang X."/>
            <person name="Wang C."/>
            <person name="Yang T."/>
            <person name="Huo Q."/>
            <person name="Li W."/>
            <person name="Guo W."/>
            <person name="Chen H."/>
            <person name="Zhou L."/>
            <person name="Ni X."/>
            <person name="Tian J."/>
            <person name="Zhou Y."/>
            <person name="Sheng Y."/>
            <person name="Liu T."/>
            <person name="Pan Y."/>
            <person name="Xia L."/>
            <person name="Li J."/>
            <person name="Zhao F."/>
            <person name="Cao W."/>
        </authorList>
    </citation>
    <scope>NUCLEOTIDE SEQUENCE</scope>
    <source>
        <strain evidence="1">Hyas-2018</strain>
    </source>
</reference>
<comment type="caution">
    <text evidence="1">The sequence shown here is derived from an EMBL/GenBank/DDBJ whole genome shotgun (WGS) entry which is preliminary data.</text>
</comment>
<name>A0ACB7TC56_HYAAI</name>
<accession>A0ACB7TC56</accession>
<sequence length="181" mass="21519">MKSTRDIVFEEDDLPYEEEIIRNPFSVKHWIRYIDYKKDQPKHIINLICERALRELPGSYKLWYNYLKLRRQQVRDLCITDPEYEDVNSAFERSLVFMHKLCPENAEEFVEYLTSIGRLDDAAVLLANIVNKEDFVSKDGKSKHQSYTADFKRQVILFAENSSNCAAQREFDVNEKLIRGW</sequence>
<dbReference type="Proteomes" id="UP000821845">
    <property type="component" value="Chromosome 1"/>
</dbReference>
<evidence type="ECO:0000313" key="1">
    <source>
        <dbReference type="EMBL" id="KAH6944400.1"/>
    </source>
</evidence>
<evidence type="ECO:0000313" key="2">
    <source>
        <dbReference type="Proteomes" id="UP000821845"/>
    </source>
</evidence>
<organism evidence="1 2">
    <name type="scientific">Hyalomma asiaticum</name>
    <name type="common">Tick</name>
    <dbReference type="NCBI Taxonomy" id="266040"/>
    <lineage>
        <taxon>Eukaryota</taxon>
        <taxon>Metazoa</taxon>
        <taxon>Ecdysozoa</taxon>
        <taxon>Arthropoda</taxon>
        <taxon>Chelicerata</taxon>
        <taxon>Arachnida</taxon>
        <taxon>Acari</taxon>
        <taxon>Parasitiformes</taxon>
        <taxon>Ixodida</taxon>
        <taxon>Ixodoidea</taxon>
        <taxon>Ixodidae</taxon>
        <taxon>Hyalomminae</taxon>
        <taxon>Hyalomma</taxon>
    </lineage>
</organism>
<protein>
    <submittedName>
        <fullName evidence="1">Uncharacterized protein</fullName>
    </submittedName>
</protein>
<keyword evidence="2" id="KW-1185">Reference proteome</keyword>